<sequence>MQAWLNGKLMNQLAILFCTIVMLQFVAEVTGLTQNLDITYNLIHTALSYVTFSFAVIFTLIGARRELSKYAVVLLCLVVGIKAIYFAAVVILWGLAGTP</sequence>
<comment type="caution">
    <text evidence="1">The sequence shown here is derived from an EMBL/GenBank/DDBJ whole genome shotgun (WGS) entry which is preliminary data.</text>
</comment>
<name>A0A0G8CF86_9BACI</name>
<dbReference type="PATRIC" id="fig|1396.428.peg.3490"/>
<evidence type="ECO:0000313" key="2">
    <source>
        <dbReference type="Proteomes" id="UP000035350"/>
    </source>
</evidence>
<protein>
    <submittedName>
        <fullName evidence="1">Uncharacterized protein</fullName>
    </submittedName>
</protein>
<accession>A0A2C3Y9U7</accession>
<dbReference type="Proteomes" id="UP000035350">
    <property type="component" value="Unassembled WGS sequence"/>
</dbReference>
<dbReference type="RefSeq" id="WP_001149500.1">
    <property type="nucleotide sequence ID" value="NZ_CM000718.1"/>
</dbReference>
<dbReference type="AlphaFoldDB" id="A0A0G8CF86"/>
<accession>C2PBG8</accession>
<evidence type="ECO:0000313" key="1">
    <source>
        <dbReference type="EMBL" id="KKZ97686.1"/>
    </source>
</evidence>
<organism evidence="1 2">
    <name type="scientific">Bacillus wiedmannii</name>
    <dbReference type="NCBI Taxonomy" id="1890302"/>
    <lineage>
        <taxon>Bacteria</taxon>
        <taxon>Bacillati</taxon>
        <taxon>Bacillota</taxon>
        <taxon>Bacilli</taxon>
        <taxon>Bacillales</taxon>
        <taxon>Bacillaceae</taxon>
        <taxon>Bacillus</taxon>
        <taxon>Bacillus cereus group</taxon>
    </lineage>
</organism>
<proteinExistence type="predicted"/>
<reference evidence="2" key="2">
    <citation type="submission" date="2015-04" db="EMBL/GenBank/DDBJ databases">
        <title>Draft Genome Sequences of Eight Spore-Forming Food Isolates of Bacillus cereus Genome sequencing.</title>
        <authorList>
            <person name="Krawcyk A.O."/>
            <person name="de Jong A."/>
            <person name="Eijlander R.T."/>
            <person name="Berendsen E.M."/>
            <person name="Holsappel S."/>
            <person name="Wells-Bennik M."/>
            <person name="Kuipers O.P."/>
        </authorList>
    </citation>
    <scope>NUCLEOTIDE SEQUENCE [LARGE SCALE GENOMIC DNA]</scope>
    <source>
        <strain evidence="2">B4147</strain>
    </source>
</reference>
<dbReference type="EMBL" id="LCYN01000009">
    <property type="protein sequence ID" value="KKZ97686.1"/>
    <property type="molecule type" value="Genomic_DNA"/>
</dbReference>
<gene>
    <name evidence="1" type="ORF">B4147_3213</name>
</gene>
<accession>A0A0G8CF86</accession>
<reference evidence="1 2" key="1">
    <citation type="journal article" date="2015" name="Genome Announc.">
        <title>Next-Generation Whole-Genome Sequencing of Eight Strains of Bacillus cereus, Isolated from Food.</title>
        <authorList>
            <person name="Krawczyk A.O."/>
            <person name="de Jong A."/>
            <person name="Eijlander R.T."/>
            <person name="Berendsen E.M."/>
            <person name="Holsappel S."/>
            <person name="Wells-Bennik M.H."/>
            <person name="Kuipers O.P."/>
        </authorList>
    </citation>
    <scope>NUCLEOTIDE SEQUENCE [LARGE SCALE GENOMIC DNA]</scope>
    <source>
        <strain evidence="1 2">B4147</strain>
    </source>
</reference>